<proteinExistence type="predicted"/>
<organism evidence="1 2">
    <name type="scientific">Rhodococcus qingshengii</name>
    <dbReference type="NCBI Taxonomy" id="334542"/>
    <lineage>
        <taxon>Bacteria</taxon>
        <taxon>Bacillati</taxon>
        <taxon>Actinomycetota</taxon>
        <taxon>Actinomycetes</taxon>
        <taxon>Mycobacteriales</taxon>
        <taxon>Nocardiaceae</taxon>
        <taxon>Rhodococcus</taxon>
        <taxon>Rhodococcus erythropolis group</taxon>
    </lineage>
</organism>
<comment type="caution">
    <text evidence="1">The sequence shown here is derived from an EMBL/GenBank/DDBJ whole genome shotgun (WGS) entry which is preliminary data.</text>
</comment>
<evidence type="ECO:0000313" key="2">
    <source>
        <dbReference type="Proteomes" id="UP000230886"/>
    </source>
</evidence>
<reference evidence="1 2" key="1">
    <citation type="submission" date="2017-07" db="EMBL/GenBank/DDBJ databases">
        <title>Draft sequence of Rhodococcus enclensis 23b-28.</title>
        <authorList>
            <person name="Besaury L."/>
            <person name="Sancelme M."/>
            <person name="Amato P."/>
            <person name="Lallement A."/>
            <person name="Delort A.-M."/>
        </authorList>
    </citation>
    <scope>NUCLEOTIDE SEQUENCE [LARGE SCALE GENOMIC DNA]</scope>
    <source>
        <strain evidence="1 2">23b-28</strain>
    </source>
</reference>
<dbReference type="Proteomes" id="UP000230886">
    <property type="component" value="Unassembled WGS sequence"/>
</dbReference>
<sequence length="71" mass="8421">MRFRHVTKNVAFLLVTRIFRIIQSGFIVYSLKGAEADDIQWRSKEIEALEIMFSRVIQLDRIQFYLGISLE</sequence>
<gene>
    <name evidence="1" type="ORF">CHR55_33610</name>
</gene>
<dbReference type="AlphaFoldDB" id="A0A2A5IY95"/>
<name>A0A2A5IY95_RHOSG</name>
<accession>A0A2A5IY95</accession>
<protein>
    <submittedName>
        <fullName evidence="1">Uncharacterized protein</fullName>
    </submittedName>
</protein>
<dbReference type="EMBL" id="NOVD01000097">
    <property type="protein sequence ID" value="PCK21731.1"/>
    <property type="molecule type" value="Genomic_DNA"/>
</dbReference>
<evidence type="ECO:0000313" key="1">
    <source>
        <dbReference type="EMBL" id="PCK21731.1"/>
    </source>
</evidence>